<dbReference type="STRING" id="1442369.A0A0D2IU32"/>
<evidence type="ECO:0000256" key="1">
    <source>
        <dbReference type="SAM" id="MobiDB-lite"/>
    </source>
</evidence>
<feature type="compositionally biased region" description="Pro residues" evidence="1">
    <location>
        <begin position="354"/>
        <end position="364"/>
    </location>
</feature>
<feature type="compositionally biased region" description="Polar residues" evidence="1">
    <location>
        <begin position="421"/>
        <end position="432"/>
    </location>
</feature>
<dbReference type="GeneID" id="25292723"/>
<name>A0A0D2IU32_9EURO</name>
<protein>
    <recommendedName>
        <fullName evidence="4">RNA recognition motif-containing protein</fullName>
    </recommendedName>
</protein>
<feature type="compositionally biased region" description="Low complexity" evidence="1">
    <location>
        <begin position="93"/>
        <end position="103"/>
    </location>
</feature>
<feature type="compositionally biased region" description="Low complexity" evidence="1">
    <location>
        <begin position="331"/>
        <end position="347"/>
    </location>
</feature>
<feature type="compositionally biased region" description="Pro residues" evidence="1">
    <location>
        <begin position="208"/>
        <end position="220"/>
    </location>
</feature>
<sequence>MPPFPGEETLATVYADLHTYFAAPSPRPFLHRFDKASYFYVYYNSTRHTSRIEVALHPGTPDQAAFNGFLDNVKIVHSHRFPTRLTLVVDGTSPPNASPSSARPGRDPDEWRLASADPRDTGTTKYRIHTIDFYFWVQDDSKLIVDILKKLLPQHQLDMDEIQEGPDHHDMVSPVVQNLENVAISDPAYQKDKSHGPAPAAQSAPTGLSPPPPPPPPPPTTTQTQTQATSPSPPSVTANVDGTSSGKTSTPATNYTPLAYNPAAPAAPEPIAHREDTPPPPDAADGTGLAAAAMHDNPYAHPAHQQSYGGAPGPQPSPYGHYGSPPPPSLGPQAAASSQPSFGPQAAVTGQPSFGPPATSPAPPQAQTSPPTSVSTNFAPPPSTAGADTGRHPSTAAQTYTTNAVQDPNAHILGQAAPVQTPATQFYSSINDQPHKPLQHVQPHYPDYLAAGHQAPAPPPPGGYSNYQYGQAQPQPAAAGSPYDVHHQVYRPTETEHHTHHHSKPSRTSSNPQNKPSQAERLEKGVGKLFKKIEKKIG</sequence>
<evidence type="ECO:0000313" key="2">
    <source>
        <dbReference type="EMBL" id="KIX06676.1"/>
    </source>
</evidence>
<feature type="compositionally biased region" description="Low complexity" evidence="1">
    <location>
        <begin position="257"/>
        <end position="270"/>
    </location>
</feature>
<reference evidence="2 3" key="1">
    <citation type="submission" date="2015-01" db="EMBL/GenBank/DDBJ databases">
        <title>The Genome Sequence of Rhinocladiella mackenzie CBS 650.93.</title>
        <authorList>
            <consortium name="The Broad Institute Genomics Platform"/>
            <person name="Cuomo C."/>
            <person name="de Hoog S."/>
            <person name="Gorbushina A."/>
            <person name="Stielow B."/>
            <person name="Teixiera M."/>
            <person name="Abouelleil A."/>
            <person name="Chapman S.B."/>
            <person name="Priest M."/>
            <person name="Young S.K."/>
            <person name="Wortman J."/>
            <person name="Nusbaum C."/>
            <person name="Birren B."/>
        </authorList>
    </citation>
    <scope>NUCLEOTIDE SEQUENCE [LARGE SCALE GENOMIC DNA]</scope>
    <source>
        <strain evidence="2 3">CBS 650.93</strain>
    </source>
</reference>
<dbReference type="Proteomes" id="UP000053617">
    <property type="component" value="Unassembled WGS sequence"/>
</dbReference>
<feature type="compositionally biased region" description="Basic and acidic residues" evidence="1">
    <location>
        <begin position="518"/>
        <end position="538"/>
    </location>
</feature>
<feature type="compositionally biased region" description="Low complexity" evidence="1">
    <location>
        <begin position="221"/>
        <end position="230"/>
    </location>
</feature>
<feature type="compositionally biased region" description="Low complexity" evidence="1">
    <location>
        <begin position="467"/>
        <end position="480"/>
    </location>
</feature>
<dbReference type="HOGENOM" id="CLU_032402_0_0_1"/>
<feature type="compositionally biased region" description="Low complexity" evidence="1">
    <location>
        <begin position="283"/>
        <end position="293"/>
    </location>
</feature>
<gene>
    <name evidence="2" type="ORF">Z518_04652</name>
</gene>
<feature type="region of interest" description="Disordered" evidence="1">
    <location>
        <begin position="88"/>
        <end position="119"/>
    </location>
</feature>
<dbReference type="AlphaFoldDB" id="A0A0D2IU32"/>
<evidence type="ECO:0008006" key="4">
    <source>
        <dbReference type="Google" id="ProtNLM"/>
    </source>
</evidence>
<keyword evidence="3" id="KW-1185">Reference proteome</keyword>
<feature type="compositionally biased region" description="Basic and acidic residues" evidence="1">
    <location>
        <begin position="104"/>
        <end position="119"/>
    </location>
</feature>
<organism evidence="2 3">
    <name type="scientific">Rhinocladiella mackenziei CBS 650.93</name>
    <dbReference type="NCBI Taxonomy" id="1442369"/>
    <lineage>
        <taxon>Eukaryota</taxon>
        <taxon>Fungi</taxon>
        <taxon>Dikarya</taxon>
        <taxon>Ascomycota</taxon>
        <taxon>Pezizomycotina</taxon>
        <taxon>Eurotiomycetes</taxon>
        <taxon>Chaetothyriomycetidae</taxon>
        <taxon>Chaetothyriales</taxon>
        <taxon>Herpotrichiellaceae</taxon>
        <taxon>Rhinocladiella</taxon>
    </lineage>
</organism>
<accession>A0A0D2IU32</accession>
<dbReference type="OrthoDB" id="5408296at2759"/>
<feature type="compositionally biased region" description="Polar residues" evidence="1">
    <location>
        <begin position="236"/>
        <end position="256"/>
    </location>
</feature>
<dbReference type="EMBL" id="KN847477">
    <property type="protein sequence ID" value="KIX06676.1"/>
    <property type="molecule type" value="Genomic_DNA"/>
</dbReference>
<feature type="compositionally biased region" description="Polar residues" evidence="1">
    <location>
        <begin position="395"/>
        <end position="406"/>
    </location>
</feature>
<proteinExistence type="predicted"/>
<dbReference type="RefSeq" id="XP_013273812.1">
    <property type="nucleotide sequence ID" value="XM_013418358.1"/>
</dbReference>
<feature type="region of interest" description="Disordered" evidence="1">
    <location>
        <begin position="189"/>
        <end position="538"/>
    </location>
</feature>
<dbReference type="VEuPathDB" id="FungiDB:Z518_04652"/>
<evidence type="ECO:0000313" key="3">
    <source>
        <dbReference type="Proteomes" id="UP000053617"/>
    </source>
</evidence>